<dbReference type="Proteomes" id="UP000076004">
    <property type="component" value="Unassembled WGS sequence"/>
</dbReference>
<evidence type="ECO:0000256" key="8">
    <source>
        <dbReference type="SAM" id="MobiDB-lite"/>
    </source>
</evidence>
<dbReference type="InterPro" id="IPR007857">
    <property type="entry name" value="Arg_MeTrfase_PRMT5"/>
</dbReference>
<dbReference type="GeneID" id="29778223"/>
<evidence type="ECO:0000256" key="7">
    <source>
        <dbReference type="PIRSR" id="PIRSR015894-3"/>
    </source>
</evidence>
<proteinExistence type="inferred from homology"/>
<dbReference type="GO" id="GO:0006355">
    <property type="term" value="P:regulation of DNA-templated transcription"/>
    <property type="evidence" value="ECO:0007669"/>
    <property type="project" value="TreeGrafter"/>
</dbReference>
<dbReference type="PANTHER" id="PTHR10738">
    <property type="entry name" value="PROTEIN ARGININE N-METHYLTRANSFERASE 5"/>
    <property type="match status" value="1"/>
</dbReference>
<dbReference type="RefSeq" id="XP_018640377.1">
    <property type="nucleotide sequence ID" value="XM_018787635.1"/>
</dbReference>
<dbReference type="PANTHER" id="PTHR10738:SF0">
    <property type="entry name" value="PROTEIN ARGININE N-METHYLTRANSFERASE 5"/>
    <property type="match status" value="1"/>
</dbReference>
<feature type="site" description="Critical for specifying symmetric addition of methyl groups" evidence="7">
    <location>
        <position position="382"/>
    </location>
</feature>
<dbReference type="PIRSF" id="PIRSF015894">
    <property type="entry name" value="Skb1_MeTrfase"/>
    <property type="match status" value="1"/>
</dbReference>
<dbReference type="GO" id="GO:0016274">
    <property type="term" value="F:protein-arginine N-methyltransferase activity"/>
    <property type="evidence" value="ECO:0007669"/>
    <property type="project" value="InterPro"/>
</dbReference>
<dbReference type="Gene3D" id="3.20.20.150">
    <property type="entry name" value="Divalent-metal-dependent TIM barrel enzymes"/>
    <property type="match status" value="1"/>
</dbReference>
<dbReference type="Gene3D" id="3.40.50.150">
    <property type="entry name" value="Vaccinia Virus protein VP39"/>
    <property type="match status" value="1"/>
</dbReference>
<keyword evidence="1 4" id="KW-0489">Methyltransferase</keyword>
<dbReference type="Pfam" id="PF17286">
    <property type="entry name" value="PRMT5_C"/>
    <property type="match status" value="1"/>
</dbReference>
<evidence type="ECO:0000256" key="5">
    <source>
        <dbReference type="PIRSR" id="PIRSR015894-1"/>
    </source>
</evidence>
<dbReference type="InterPro" id="IPR035075">
    <property type="entry name" value="PRMT5"/>
</dbReference>
<protein>
    <recommendedName>
        <fullName evidence="4">Protein arginine N-methyltransferase</fullName>
    </recommendedName>
</protein>
<organism evidence="12 13">
    <name type="scientific">Plasmodium gaboni</name>
    <dbReference type="NCBI Taxonomy" id="647221"/>
    <lineage>
        <taxon>Eukaryota</taxon>
        <taxon>Sar</taxon>
        <taxon>Alveolata</taxon>
        <taxon>Apicomplexa</taxon>
        <taxon>Aconoidasida</taxon>
        <taxon>Haemosporida</taxon>
        <taxon>Plasmodiidae</taxon>
        <taxon>Plasmodium</taxon>
        <taxon>Plasmodium (Laverania)</taxon>
    </lineage>
</organism>
<dbReference type="GO" id="GO:0032259">
    <property type="term" value="P:methylation"/>
    <property type="evidence" value="ECO:0007669"/>
    <property type="project" value="UniProtKB-KW"/>
</dbReference>
<name>A0A151LEH9_9APIC</name>
<accession>A0A151LEH9</accession>
<dbReference type="InterPro" id="IPR029063">
    <property type="entry name" value="SAM-dependent_MTases_sf"/>
</dbReference>
<feature type="binding site" evidence="6">
    <location>
        <begin position="388"/>
        <end position="389"/>
    </location>
    <ligand>
        <name>S-adenosyl-L-methionine</name>
        <dbReference type="ChEBI" id="CHEBI:59789"/>
    </ligand>
</feature>
<keyword evidence="3 4" id="KW-0949">S-adenosyl-L-methionine</keyword>
<feature type="domain" description="PRMT5 oligomerisation" evidence="11">
    <location>
        <begin position="558"/>
        <end position="725"/>
    </location>
</feature>
<dbReference type="KEGG" id="pgab:PGSY75_1361000"/>
<dbReference type="VEuPathDB" id="PlasmoDB:PGSY75_1361000"/>
<evidence type="ECO:0000256" key="4">
    <source>
        <dbReference type="PIRNR" id="PIRNR015894"/>
    </source>
</evidence>
<feature type="binding site" evidence="6">
    <location>
        <position position="482"/>
    </location>
    <ligand>
        <name>S-adenosyl-L-methionine</name>
        <dbReference type="ChEBI" id="CHEBI:59789"/>
    </ligand>
</feature>
<feature type="binding site" evidence="6">
    <location>
        <position position="379"/>
    </location>
    <ligand>
        <name>S-adenosyl-L-methionine</name>
        <dbReference type="ChEBI" id="CHEBI:59789"/>
    </ligand>
</feature>
<feature type="domain" description="PRMT5 arginine-N-methyltransferase" evidence="9">
    <location>
        <begin position="352"/>
        <end position="554"/>
    </location>
</feature>
<dbReference type="Gene3D" id="2.70.160.11">
    <property type="entry name" value="Hnrnp arginine n-methyltransferase1"/>
    <property type="match status" value="1"/>
</dbReference>
<dbReference type="InterPro" id="IPR035248">
    <property type="entry name" value="PRMT5_C"/>
</dbReference>
<evidence type="ECO:0000256" key="1">
    <source>
        <dbReference type="ARBA" id="ARBA00022603"/>
    </source>
</evidence>
<evidence type="ECO:0000256" key="6">
    <source>
        <dbReference type="PIRSR" id="PIRSR015894-2"/>
    </source>
</evidence>
<feature type="region of interest" description="Disordered" evidence="8">
    <location>
        <begin position="414"/>
        <end position="435"/>
    </location>
</feature>
<dbReference type="GO" id="GO:0005829">
    <property type="term" value="C:cytosol"/>
    <property type="evidence" value="ECO:0007669"/>
    <property type="project" value="TreeGrafter"/>
</dbReference>
<feature type="domain" description="PRMT5 TIM barrel" evidence="10">
    <location>
        <begin position="83"/>
        <end position="345"/>
    </location>
</feature>
<gene>
    <name evidence="12" type="ORF">PGSY75_1361000</name>
</gene>
<evidence type="ECO:0000313" key="12">
    <source>
        <dbReference type="EMBL" id="KYN97372.1"/>
    </source>
</evidence>
<evidence type="ECO:0000256" key="2">
    <source>
        <dbReference type="ARBA" id="ARBA00022679"/>
    </source>
</evidence>
<sequence>MTIKNKYGYLKLGIEIEYHKIPQCEENNIDPDFFACKLFNDNTNNVYNELNSNDLLNNSSMINENKKKSSYKIDPLFGNIYEDKNIWEKNIYGLMSTWINPDDENENSSLYSMDALNKELQWSTYISISKLIINVPNTKCDNYARYINSCINNYNMLSLIMRIPIIIKKEKSYKENYNKNMTCDIINGWNLWAKFIAYCNFNYSHLGLALELSNINNIDISNIQLDVWKSEPVKLIIIPLDAFLLDTKTGYPYLPKKLKDILIHFFRKNIEVLLVHNEDNHKINYHSNNVKNEYCNDYQQNICNNEMDSFKIMDNNNNNNNIHIKQNSNYYLKCCIYYIKRLFMSIENFDNDTLFDNFYWDYFQIPLQPLKDNLSSQTYEVFEKDRKKYEQYELATSKYLSNWKKAKKISNKNKNQNNQINNKIKNNINNNNNNDNNNLEHQQSDNMITIFVVGAGRGPLVDTTLSALQKNEITNYEIYAIEKNDSAIIILNNRVQKEEWKNVQVIHSDIRYLDIHKKADLIVSELLGSFGDNELFPECMDGIKQFLKDDGISIPMNCVSYLEPISCSALYHKLIENNISGGNECFYVVNMYSYTKISQESSKECFSFQVPPIHTEQDNSHNYRYKNINFKIKMDTYIHGFLCYFKSQLYDDVYISIEPKTHTQNLHSWFPLYIPINKIQFLKKGQNLSFSIWRLTDHQKIWYEWCINEPITTGIHNYNARYFSIGR</sequence>
<dbReference type="CDD" id="cd02440">
    <property type="entry name" value="AdoMet_MTases"/>
    <property type="match status" value="1"/>
</dbReference>
<dbReference type="Pfam" id="PF05185">
    <property type="entry name" value="PRMT5"/>
    <property type="match status" value="1"/>
</dbReference>
<reference evidence="12 13" key="1">
    <citation type="journal article" date="2016" name="Nat. Commun.">
        <title>Genomes of cryptic chimpanzee Plasmodium species reveal key evolutionary events leading to human malaria.</title>
        <authorList>
            <person name="Sundararaman S.A."/>
            <person name="Plenderleith L.J."/>
            <person name="Liu W."/>
            <person name="Loy D.E."/>
            <person name="Learn G.H."/>
            <person name="Li Y."/>
            <person name="Shaw K.S."/>
            <person name="Ayouba A."/>
            <person name="Peeters M."/>
            <person name="Speede S."/>
            <person name="Shaw G.M."/>
            <person name="Bushman F.D."/>
            <person name="Brisson D."/>
            <person name="Rayner J.C."/>
            <person name="Sharp P.M."/>
            <person name="Hahn B.H."/>
        </authorList>
    </citation>
    <scope>NUCLEOTIDE SEQUENCE [LARGE SCALE GENOMIC DNA]</scope>
    <source>
        <strain evidence="12 13">SY75</strain>
    </source>
</reference>
<comment type="similarity">
    <text evidence="4">Belongs to the class I-like SAM-binding methyltransferase superfamily.</text>
</comment>
<feature type="active site" description="Proton donor/acceptor" evidence="5">
    <location>
        <position position="534"/>
    </location>
</feature>
<dbReference type="VEuPathDB" id="PlasmoDB:PGABG01_1358700"/>
<dbReference type="SUPFAM" id="SSF53335">
    <property type="entry name" value="S-adenosyl-L-methionine-dependent methyltransferases"/>
    <property type="match status" value="1"/>
</dbReference>
<feature type="active site" description="Proton donor/acceptor" evidence="5">
    <location>
        <position position="525"/>
    </location>
</feature>
<evidence type="ECO:0000313" key="13">
    <source>
        <dbReference type="Proteomes" id="UP000076004"/>
    </source>
</evidence>
<keyword evidence="2 4" id="KW-0808">Transferase</keyword>
<dbReference type="AlphaFoldDB" id="A0A151LEH9"/>
<dbReference type="InterPro" id="IPR025799">
    <property type="entry name" value="Arg_MeTrfase"/>
</dbReference>
<evidence type="ECO:0000256" key="3">
    <source>
        <dbReference type="ARBA" id="ARBA00022691"/>
    </source>
</evidence>
<evidence type="ECO:0000259" key="10">
    <source>
        <dbReference type="Pfam" id="PF17285"/>
    </source>
</evidence>
<dbReference type="InterPro" id="IPR035247">
    <property type="entry name" value="PRMT5_TIM"/>
</dbReference>
<dbReference type="EMBL" id="LVLB01000014">
    <property type="protein sequence ID" value="KYN97372.1"/>
    <property type="molecule type" value="Genomic_DNA"/>
</dbReference>
<dbReference type="GO" id="GO:0005634">
    <property type="term" value="C:nucleus"/>
    <property type="evidence" value="ECO:0007669"/>
    <property type="project" value="TreeGrafter"/>
</dbReference>
<dbReference type="PROSITE" id="PS51678">
    <property type="entry name" value="SAM_MT_PRMT"/>
    <property type="match status" value="1"/>
</dbReference>
<comment type="caution">
    <text evidence="12">The sequence shown here is derived from an EMBL/GenBank/DDBJ whole genome shotgun (WGS) entry which is preliminary data.</text>
</comment>
<dbReference type="Pfam" id="PF17285">
    <property type="entry name" value="PRMT5_TIM"/>
    <property type="match status" value="1"/>
</dbReference>
<evidence type="ECO:0000259" key="9">
    <source>
        <dbReference type="Pfam" id="PF05185"/>
    </source>
</evidence>
<evidence type="ECO:0000259" key="11">
    <source>
        <dbReference type="Pfam" id="PF17286"/>
    </source>
</evidence>